<dbReference type="SMR" id="R0M550"/>
<evidence type="ECO:0000313" key="2">
    <source>
        <dbReference type="EMBL" id="EOB13134.1"/>
    </source>
</evidence>
<name>R0M550_NOSB1</name>
<evidence type="ECO:0008006" key="4">
    <source>
        <dbReference type="Google" id="ProtNLM"/>
    </source>
</evidence>
<keyword evidence="3" id="KW-1185">Reference proteome</keyword>
<protein>
    <recommendedName>
        <fullName evidence="4">Ricin B lectin</fullName>
    </recommendedName>
</protein>
<organism evidence="2 3">
    <name type="scientific">Nosema bombycis (strain CQ1 / CVCC 102059)</name>
    <name type="common">Microsporidian parasite</name>
    <name type="synonym">Pebrine of silkworm</name>
    <dbReference type="NCBI Taxonomy" id="578461"/>
    <lineage>
        <taxon>Eukaryota</taxon>
        <taxon>Fungi</taxon>
        <taxon>Fungi incertae sedis</taxon>
        <taxon>Microsporidia</taxon>
        <taxon>Nosematidae</taxon>
        <taxon>Nosema</taxon>
    </lineage>
</organism>
<feature type="signal peptide" evidence="1">
    <location>
        <begin position="1"/>
        <end position="20"/>
    </location>
</feature>
<accession>R0M550</accession>
<dbReference type="VEuPathDB" id="MicrosporidiaDB:NBO_163g0001"/>
<evidence type="ECO:0000313" key="3">
    <source>
        <dbReference type="Proteomes" id="UP000016927"/>
    </source>
</evidence>
<dbReference type="HOGENOM" id="CLU_1090289_0_0_1"/>
<dbReference type="InterPro" id="IPR035992">
    <property type="entry name" value="Ricin_B-like_lectins"/>
</dbReference>
<evidence type="ECO:0000256" key="1">
    <source>
        <dbReference type="SAM" id="SignalP"/>
    </source>
</evidence>
<dbReference type="SUPFAM" id="SSF50370">
    <property type="entry name" value="Ricin B-like lectins"/>
    <property type="match status" value="1"/>
</dbReference>
<dbReference type="EMBL" id="KB909071">
    <property type="protein sequence ID" value="EOB13134.1"/>
    <property type="molecule type" value="Genomic_DNA"/>
</dbReference>
<dbReference type="AlphaFoldDB" id="R0M550"/>
<feature type="chain" id="PRO_5004343959" description="Ricin B lectin" evidence="1">
    <location>
        <begin position="21"/>
        <end position="285"/>
    </location>
</feature>
<reference evidence="2 3" key="1">
    <citation type="journal article" date="2013" name="BMC Genomics">
        <title>Comparative genomics of parasitic silkworm microsporidia reveal an association between genome expansion and host adaptation.</title>
        <authorList>
            <person name="Pan G."/>
            <person name="Xu J."/>
            <person name="Li T."/>
            <person name="Xia Q."/>
            <person name="Liu S.L."/>
            <person name="Zhang G."/>
            <person name="Li S."/>
            <person name="Li C."/>
            <person name="Liu H."/>
            <person name="Yang L."/>
            <person name="Liu T."/>
            <person name="Zhang X."/>
            <person name="Wu Z."/>
            <person name="Fan W."/>
            <person name="Dang X."/>
            <person name="Xiang H."/>
            <person name="Tao M."/>
            <person name="Li Y."/>
            <person name="Hu J."/>
            <person name="Li Z."/>
            <person name="Lin L."/>
            <person name="Luo J."/>
            <person name="Geng L."/>
            <person name="Wang L."/>
            <person name="Long M."/>
            <person name="Wan Y."/>
            <person name="He N."/>
            <person name="Zhang Z."/>
            <person name="Lu C."/>
            <person name="Keeling P.J."/>
            <person name="Wang J."/>
            <person name="Xiang Z."/>
            <person name="Zhou Z."/>
        </authorList>
    </citation>
    <scope>NUCLEOTIDE SEQUENCE [LARGE SCALE GENOMIC DNA]</scope>
    <source>
        <strain evidence="3">CQ1 / CVCC 102059</strain>
    </source>
</reference>
<keyword evidence="1" id="KW-0732">Signal</keyword>
<sequence>MIKLYFSFLVLSIQFKIKHADQNLYLCKPLDKGFLLPSMVPCSNIEEAPNFKFEDNGNGTHQIITEDGIKALGIKSERTGNSVYMGDVEKKQKYQEFIITKVDSDKYTLKCFNMCVTQSEVDYKLEDCDNSSSQLFINVEAEKKPQATVKPKTTVVKPEPTIQKVSNPTINKVKSPTIDQSLLNKMQKTLDETNKLNRKILNSQKRHSKKSRAHLCHHHFHHHHFCEDDEYQIVEKPILIKSEHKTKKHVYPGESERKYLVKETIPITRRDYAIESAHHAKSKNK</sequence>
<dbReference type="Proteomes" id="UP000016927">
    <property type="component" value="Unassembled WGS sequence"/>
</dbReference>
<proteinExistence type="predicted"/>
<gene>
    <name evidence="2" type="ORF">NBO_163g0001</name>
</gene>